<reference evidence="2" key="1">
    <citation type="submission" date="2020-08" db="EMBL/GenBank/DDBJ databases">
        <title>Multicomponent nature underlies the extraordinary mechanical properties of spider dragline silk.</title>
        <authorList>
            <person name="Kono N."/>
            <person name="Nakamura H."/>
            <person name="Mori M."/>
            <person name="Yoshida Y."/>
            <person name="Ohtoshi R."/>
            <person name="Malay A.D."/>
            <person name="Moran D.A.P."/>
            <person name="Tomita M."/>
            <person name="Numata K."/>
            <person name="Arakawa K."/>
        </authorList>
    </citation>
    <scope>NUCLEOTIDE SEQUENCE</scope>
</reference>
<name>A0A8X6PQQ6_NEPPI</name>
<sequence length="179" mass="20184">MLAHGRPSTSVGESTAEKIKRVALSSQSKTQVLSSPPIPHPSTSKSSLSIMTLSRRNPSTYTWKPQPLLSSPPPPKTFSPAAELTKWRSTVDFLHHGLRKKKTRIRYPSNDSRGGNWELQGRDDSSKEFLISESGNGIEFEDDLLETPEDDFHSENEGFRPFREIVEARSSKTFVHRYT</sequence>
<comment type="caution">
    <text evidence="2">The sequence shown here is derived from an EMBL/GenBank/DDBJ whole genome shotgun (WGS) entry which is preliminary data.</text>
</comment>
<proteinExistence type="predicted"/>
<accession>A0A8X6PQQ6</accession>
<dbReference type="Proteomes" id="UP000887013">
    <property type="component" value="Unassembled WGS sequence"/>
</dbReference>
<evidence type="ECO:0000256" key="1">
    <source>
        <dbReference type="SAM" id="MobiDB-lite"/>
    </source>
</evidence>
<gene>
    <name evidence="2" type="ORF">NPIL_296931</name>
</gene>
<keyword evidence="3" id="KW-1185">Reference proteome</keyword>
<evidence type="ECO:0000313" key="2">
    <source>
        <dbReference type="EMBL" id="GFT84002.1"/>
    </source>
</evidence>
<evidence type="ECO:0000313" key="3">
    <source>
        <dbReference type="Proteomes" id="UP000887013"/>
    </source>
</evidence>
<dbReference type="AlphaFoldDB" id="A0A8X6PQQ6"/>
<feature type="compositionally biased region" description="Polar residues" evidence="1">
    <location>
        <begin position="41"/>
        <end position="63"/>
    </location>
</feature>
<protein>
    <submittedName>
        <fullName evidence="2">Uncharacterized protein</fullName>
    </submittedName>
</protein>
<dbReference type="EMBL" id="BMAW01023689">
    <property type="protein sequence ID" value="GFT84002.1"/>
    <property type="molecule type" value="Genomic_DNA"/>
</dbReference>
<organism evidence="2 3">
    <name type="scientific">Nephila pilipes</name>
    <name type="common">Giant wood spider</name>
    <name type="synonym">Nephila maculata</name>
    <dbReference type="NCBI Taxonomy" id="299642"/>
    <lineage>
        <taxon>Eukaryota</taxon>
        <taxon>Metazoa</taxon>
        <taxon>Ecdysozoa</taxon>
        <taxon>Arthropoda</taxon>
        <taxon>Chelicerata</taxon>
        <taxon>Arachnida</taxon>
        <taxon>Araneae</taxon>
        <taxon>Araneomorphae</taxon>
        <taxon>Entelegynae</taxon>
        <taxon>Araneoidea</taxon>
        <taxon>Nephilidae</taxon>
        <taxon>Nephila</taxon>
    </lineage>
</organism>
<feature type="compositionally biased region" description="Polar residues" evidence="1">
    <location>
        <begin position="24"/>
        <end position="34"/>
    </location>
</feature>
<feature type="region of interest" description="Disordered" evidence="1">
    <location>
        <begin position="1"/>
        <end position="79"/>
    </location>
</feature>